<dbReference type="AlphaFoldDB" id="A0A2I0JZS1"/>
<sequence length="137" mass="15777">MNCHARARYRGRYRNNTRSDAIRLYNFVNDDKLGQSQWAKAQYGLHPVHRCLEVRSSRTHIPLARPKWEELFCPPGACALFLTNGRTHRASWRDGAYTRTVQVILNPSGGTGQVVYVDDSLPRPPKTFMKLTPHQRT</sequence>
<dbReference type="EMBL" id="PGOL01001047">
    <property type="protein sequence ID" value="PKI61350.1"/>
    <property type="molecule type" value="Genomic_DNA"/>
</dbReference>
<evidence type="ECO:0000313" key="1">
    <source>
        <dbReference type="EMBL" id="PKI61350.1"/>
    </source>
</evidence>
<protein>
    <submittedName>
        <fullName evidence="1">Uncharacterized protein</fullName>
    </submittedName>
</protein>
<proteinExistence type="predicted"/>
<keyword evidence="2" id="KW-1185">Reference proteome</keyword>
<accession>A0A2I0JZS1</accession>
<name>A0A2I0JZS1_PUNGR</name>
<organism evidence="1 2">
    <name type="scientific">Punica granatum</name>
    <name type="common">Pomegranate</name>
    <dbReference type="NCBI Taxonomy" id="22663"/>
    <lineage>
        <taxon>Eukaryota</taxon>
        <taxon>Viridiplantae</taxon>
        <taxon>Streptophyta</taxon>
        <taxon>Embryophyta</taxon>
        <taxon>Tracheophyta</taxon>
        <taxon>Spermatophyta</taxon>
        <taxon>Magnoliopsida</taxon>
        <taxon>eudicotyledons</taxon>
        <taxon>Gunneridae</taxon>
        <taxon>Pentapetalae</taxon>
        <taxon>rosids</taxon>
        <taxon>malvids</taxon>
        <taxon>Myrtales</taxon>
        <taxon>Lythraceae</taxon>
        <taxon>Punica</taxon>
    </lineage>
</organism>
<dbReference type="Proteomes" id="UP000233551">
    <property type="component" value="Unassembled WGS sequence"/>
</dbReference>
<evidence type="ECO:0000313" key="2">
    <source>
        <dbReference type="Proteomes" id="UP000233551"/>
    </source>
</evidence>
<comment type="caution">
    <text evidence="1">The sequence shown here is derived from an EMBL/GenBank/DDBJ whole genome shotgun (WGS) entry which is preliminary data.</text>
</comment>
<gene>
    <name evidence="1" type="ORF">CRG98_018252</name>
</gene>
<reference evidence="1 2" key="1">
    <citation type="submission" date="2017-11" db="EMBL/GenBank/DDBJ databases">
        <title>De-novo sequencing of pomegranate (Punica granatum L.) genome.</title>
        <authorList>
            <person name="Akparov Z."/>
            <person name="Amiraslanov A."/>
            <person name="Hajiyeva S."/>
            <person name="Abbasov M."/>
            <person name="Kaur K."/>
            <person name="Hamwieh A."/>
            <person name="Solovyev V."/>
            <person name="Salamov A."/>
            <person name="Braich B."/>
            <person name="Kosarev P."/>
            <person name="Mahmoud A."/>
            <person name="Hajiyev E."/>
            <person name="Babayeva S."/>
            <person name="Izzatullayeva V."/>
            <person name="Mammadov A."/>
            <person name="Mammadov A."/>
            <person name="Sharifova S."/>
            <person name="Ojaghi J."/>
            <person name="Eynullazada K."/>
            <person name="Bayramov B."/>
            <person name="Abdulazimova A."/>
            <person name="Shahmuradov I."/>
        </authorList>
    </citation>
    <scope>NUCLEOTIDE SEQUENCE [LARGE SCALE GENOMIC DNA]</scope>
    <source>
        <strain evidence="2">cv. AG2017</strain>
        <tissue evidence="1">Leaf</tissue>
    </source>
</reference>